<evidence type="ECO:0000256" key="1">
    <source>
        <dbReference type="ARBA" id="ARBA00004123"/>
    </source>
</evidence>
<keyword evidence="8" id="KW-0238">DNA-binding</keyword>
<dbReference type="InterPro" id="IPR013087">
    <property type="entry name" value="Znf_C2H2_type"/>
</dbReference>
<gene>
    <name evidence="13" type="ORF">SK128_000585</name>
</gene>
<name>A0AAN8XIG4_HALRR</name>
<dbReference type="FunFam" id="3.30.160.60:FF:002343">
    <property type="entry name" value="Zinc finger protein 33A"/>
    <property type="match status" value="1"/>
</dbReference>
<sequence>MYRYPPFIDKCLLMKRVDNQKIACGFVSQLIKDSSIWQLYTQNFHLCCGLCMYDSFWHQEQGCRCFMWEIKIKYLYERENSACKFLACCSRKSILARHNLTHSGKKEHICDVCGRSFYQKCDVVCHMRTHTGERPFVCKVCNRSFGHRAHLYAHIRTHSRKRSFCCDMCGSTFSSKYSLSTHLLIHTGEKPHNCGICEKSFSVKSNLYKHMRSHTGEKPHVCQVCGVSFTNKSALDTHVRIHTGKKPYRCSVCGKAFSVISNRDRHMKIHSEEKSSLILHVELHTGESPYFCSKCDTCFSRASQLNEHMKAHTGERPYGCTVCKAPFPLMSLLDRHMDIHIGEKVFCCKYCKSSFSHKSALITHEETHLSGDSESLNHERLENVHNLNLTSTESSKIHGTDNAAVQDCKVGVSYGEETYYLSVKEERFSESEISSELEKNVIDLSTIACSKVKEETINESGDSGNTPVKNIVFDNNRSITEELFADAYENKDSEQGRNSCRRMGSGVHVWTGIV</sequence>
<dbReference type="FunFam" id="3.30.160.60:FF:001480">
    <property type="entry name" value="Si:cabz01071911.3"/>
    <property type="match status" value="1"/>
</dbReference>
<dbReference type="GO" id="GO:0000122">
    <property type="term" value="P:negative regulation of transcription by RNA polymerase II"/>
    <property type="evidence" value="ECO:0007669"/>
    <property type="project" value="UniProtKB-ARBA"/>
</dbReference>
<feature type="domain" description="C2H2-type" evidence="12">
    <location>
        <begin position="192"/>
        <end position="219"/>
    </location>
</feature>
<keyword evidence="6" id="KW-0862">Zinc</keyword>
<dbReference type="AlphaFoldDB" id="A0AAN8XIG4"/>
<dbReference type="Gene3D" id="3.30.160.60">
    <property type="entry name" value="Classic Zinc Finger"/>
    <property type="match status" value="9"/>
</dbReference>
<feature type="domain" description="C2H2-type" evidence="12">
    <location>
        <begin position="318"/>
        <end position="345"/>
    </location>
</feature>
<dbReference type="FunFam" id="3.30.160.60:FF:000446">
    <property type="entry name" value="Zinc finger protein"/>
    <property type="match status" value="1"/>
</dbReference>
<keyword evidence="10" id="KW-0539">Nucleus</keyword>
<comment type="subcellular location">
    <subcellularLocation>
        <location evidence="1">Nucleus</location>
    </subcellularLocation>
</comment>
<dbReference type="SUPFAM" id="SSF57667">
    <property type="entry name" value="beta-beta-alpha zinc fingers"/>
    <property type="match status" value="5"/>
</dbReference>
<keyword evidence="3" id="KW-0479">Metal-binding</keyword>
<keyword evidence="14" id="KW-1185">Reference proteome</keyword>
<dbReference type="InterPro" id="IPR036236">
    <property type="entry name" value="Znf_C2H2_sf"/>
</dbReference>
<keyword evidence="7" id="KW-0805">Transcription regulation</keyword>
<dbReference type="PANTHER" id="PTHR24384">
    <property type="entry name" value="FINGER PUTATIVE TRANSCRIPTION FACTOR FAMILY-RELATED"/>
    <property type="match status" value="1"/>
</dbReference>
<proteinExistence type="inferred from homology"/>
<dbReference type="GO" id="GO:0000981">
    <property type="term" value="F:DNA-binding transcription factor activity, RNA polymerase II-specific"/>
    <property type="evidence" value="ECO:0007669"/>
    <property type="project" value="TreeGrafter"/>
</dbReference>
<dbReference type="Pfam" id="PF13894">
    <property type="entry name" value="zf-C2H2_4"/>
    <property type="match status" value="1"/>
</dbReference>
<evidence type="ECO:0000256" key="10">
    <source>
        <dbReference type="ARBA" id="ARBA00023242"/>
    </source>
</evidence>
<evidence type="ECO:0000256" key="3">
    <source>
        <dbReference type="ARBA" id="ARBA00022723"/>
    </source>
</evidence>
<dbReference type="FunFam" id="3.30.160.60:FF:000912">
    <property type="entry name" value="Zinc finger protein 660"/>
    <property type="match status" value="2"/>
</dbReference>
<dbReference type="FunFam" id="3.30.160.60:FF:000624">
    <property type="entry name" value="zinc finger protein 697"/>
    <property type="match status" value="1"/>
</dbReference>
<keyword evidence="5 11" id="KW-0863">Zinc-finger</keyword>
<evidence type="ECO:0000256" key="4">
    <source>
        <dbReference type="ARBA" id="ARBA00022737"/>
    </source>
</evidence>
<dbReference type="PANTHER" id="PTHR24384:SF189">
    <property type="entry name" value="C2H2-TYPE DOMAIN-CONTAINING PROTEIN-RELATED"/>
    <property type="match status" value="1"/>
</dbReference>
<comment type="caution">
    <text evidence="13">The sequence shown here is derived from an EMBL/GenBank/DDBJ whole genome shotgun (WGS) entry which is preliminary data.</text>
</comment>
<dbReference type="GO" id="GO:0000978">
    <property type="term" value="F:RNA polymerase II cis-regulatory region sequence-specific DNA binding"/>
    <property type="evidence" value="ECO:0007669"/>
    <property type="project" value="TreeGrafter"/>
</dbReference>
<dbReference type="Proteomes" id="UP001381693">
    <property type="component" value="Unassembled WGS sequence"/>
</dbReference>
<dbReference type="PROSITE" id="PS00028">
    <property type="entry name" value="ZINC_FINGER_C2H2_1"/>
    <property type="match status" value="9"/>
</dbReference>
<dbReference type="SMART" id="SM00355">
    <property type="entry name" value="ZnF_C2H2"/>
    <property type="match status" value="9"/>
</dbReference>
<dbReference type="GO" id="GO:0008270">
    <property type="term" value="F:zinc ion binding"/>
    <property type="evidence" value="ECO:0007669"/>
    <property type="project" value="UniProtKB-KW"/>
</dbReference>
<feature type="domain" description="C2H2-type" evidence="12">
    <location>
        <begin position="136"/>
        <end position="163"/>
    </location>
</feature>
<dbReference type="PROSITE" id="PS50157">
    <property type="entry name" value="ZINC_FINGER_C2H2_2"/>
    <property type="match status" value="9"/>
</dbReference>
<feature type="domain" description="C2H2-type" evidence="12">
    <location>
        <begin position="164"/>
        <end position="191"/>
    </location>
</feature>
<dbReference type="Pfam" id="PF00096">
    <property type="entry name" value="zf-C2H2"/>
    <property type="match status" value="5"/>
</dbReference>
<dbReference type="FunFam" id="3.30.160.60:FF:001156">
    <property type="entry name" value="Zinc finger protein 407"/>
    <property type="match status" value="1"/>
</dbReference>
<evidence type="ECO:0000256" key="9">
    <source>
        <dbReference type="ARBA" id="ARBA00023163"/>
    </source>
</evidence>
<dbReference type="InterPro" id="IPR050752">
    <property type="entry name" value="C2H2-ZF_domain"/>
</dbReference>
<organism evidence="13 14">
    <name type="scientific">Halocaridina rubra</name>
    <name type="common">Hawaiian red shrimp</name>
    <dbReference type="NCBI Taxonomy" id="373956"/>
    <lineage>
        <taxon>Eukaryota</taxon>
        <taxon>Metazoa</taxon>
        <taxon>Ecdysozoa</taxon>
        <taxon>Arthropoda</taxon>
        <taxon>Crustacea</taxon>
        <taxon>Multicrustacea</taxon>
        <taxon>Malacostraca</taxon>
        <taxon>Eumalacostraca</taxon>
        <taxon>Eucarida</taxon>
        <taxon>Decapoda</taxon>
        <taxon>Pleocyemata</taxon>
        <taxon>Caridea</taxon>
        <taxon>Atyoidea</taxon>
        <taxon>Atyidae</taxon>
        <taxon>Halocaridina</taxon>
    </lineage>
</organism>
<feature type="domain" description="C2H2-type" evidence="12">
    <location>
        <begin position="290"/>
        <end position="317"/>
    </location>
</feature>
<evidence type="ECO:0000313" key="13">
    <source>
        <dbReference type="EMBL" id="KAK7085140.1"/>
    </source>
</evidence>
<feature type="domain" description="C2H2-type" evidence="12">
    <location>
        <begin position="346"/>
        <end position="373"/>
    </location>
</feature>
<evidence type="ECO:0000256" key="5">
    <source>
        <dbReference type="ARBA" id="ARBA00022771"/>
    </source>
</evidence>
<evidence type="ECO:0000313" key="14">
    <source>
        <dbReference type="Proteomes" id="UP001381693"/>
    </source>
</evidence>
<dbReference type="GO" id="GO:0005634">
    <property type="term" value="C:nucleus"/>
    <property type="evidence" value="ECO:0007669"/>
    <property type="project" value="UniProtKB-SubCell"/>
</dbReference>
<comment type="similarity">
    <text evidence="2">Belongs to the krueppel C2H2-type zinc-finger protein family.</text>
</comment>
<evidence type="ECO:0000256" key="2">
    <source>
        <dbReference type="ARBA" id="ARBA00006991"/>
    </source>
</evidence>
<accession>A0AAN8XIG4</accession>
<evidence type="ECO:0000256" key="11">
    <source>
        <dbReference type="PROSITE-ProRule" id="PRU00042"/>
    </source>
</evidence>
<protein>
    <recommendedName>
        <fullName evidence="12">C2H2-type domain-containing protein</fullName>
    </recommendedName>
</protein>
<feature type="domain" description="C2H2-type" evidence="12">
    <location>
        <begin position="108"/>
        <end position="135"/>
    </location>
</feature>
<feature type="domain" description="C2H2-type" evidence="12">
    <location>
        <begin position="220"/>
        <end position="247"/>
    </location>
</feature>
<evidence type="ECO:0000256" key="6">
    <source>
        <dbReference type="ARBA" id="ARBA00022833"/>
    </source>
</evidence>
<evidence type="ECO:0000256" key="8">
    <source>
        <dbReference type="ARBA" id="ARBA00023125"/>
    </source>
</evidence>
<dbReference type="EMBL" id="JAXCGZ010001894">
    <property type="protein sequence ID" value="KAK7085140.1"/>
    <property type="molecule type" value="Genomic_DNA"/>
</dbReference>
<reference evidence="13 14" key="1">
    <citation type="submission" date="2023-11" db="EMBL/GenBank/DDBJ databases">
        <title>Halocaridina rubra genome assembly.</title>
        <authorList>
            <person name="Smith C."/>
        </authorList>
    </citation>
    <scope>NUCLEOTIDE SEQUENCE [LARGE SCALE GENOMIC DNA]</scope>
    <source>
        <strain evidence="13">EP-1</strain>
        <tissue evidence="13">Whole</tissue>
    </source>
</reference>
<keyword evidence="4" id="KW-0677">Repeat</keyword>
<keyword evidence="9" id="KW-0804">Transcription</keyword>
<dbReference type="GO" id="GO:0045595">
    <property type="term" value="P:regulation of cell differentiation"/>
    <property type="evidence" value="ECO:0007669"/>
    <property type="project" value="UniProtKB-ARBA"/>
</dbReference>
<evidence type="ECO:0000259" key="12">
    <source>
        <dbReference type="PROSITE" id="PS50157"/>
    </source>
</evidence>
<evidence type="ECO:0000256" key="7">
    <source>
        <dbReference type="ARBA" id="ARBA00023015"/>
    </source>
</evidence>
<feature type="domain" description="C2H2-type" evidence="12">
    <location>
        <begin position="248"/>
        <end position="275"/>
    </location>
</feature>